<dbReference type="GeneID" id="112693572"/>
<dbReference type="InterPro" id="IPR032104">
    <property type="entry name" value="Spaetzle"/>
</dbReference>
<feature type="compositionally biased region" description="Polar residues" evidence="4">
    <location>
        <begin position="473"/>
        <end position="489"/>
    </location>
</feature>
<dbReference type="InterPro" id="IPR029034">
    <property type="entry name" value="Cystine-knot_cytokine"/>
</dbReference>
<protein>
    <submittedName>
        <fullName evidence="9">Neurotrophin 1</fullName>
    </submittedName>
</protein>
<organism evidence="8 9">
    <name type="scientific">Sipha flava</name>
    <name type="common">yellow sugarcane aphid</name>
    <dbReference type="NCBI Taxonomy" id="143950"/>
    <lineage>
        <taxon>Eukaryota</taxon>
        <taxon>Metazoa</taxon>
        <taxon>Ecdysozoa</taxon>
        <taxon>Arthropoda</taxon>
        <taxon>Hexapoda</taxon>
        <taxon>Insecta</taxon>
        <taxon>Pterygota</taxon>
        <taxon>Neoptera</taxon>
        <taxon>Paraneoptera</taxon>
        <taxon>Hemiptera</taxon>
        <taxon>Sternorrhyncha</taxon>
        <taxon>Aphidomorpha</taxon>
        <taxon>Aphidoidea</taxon>
        <taxon>Aphididae</taxon>
        <taxon>Sipha</taxon>
    </lineage>
</organism>
<dbReference type="PROSITE" id="PS51257">
    <property type="entry name" value="PROKAR_LIPOPROTEIN"/>
    <property type="match status" value="1"/>
</dbReference>
<feature type="signal peptide" evidence="5">
    <location>
        <begin position="1"/>
        <end position="20"/>
    </location>
</feature>
<feature type="region of interest" description="Disordered" evidence="4">
    <location>
        <begin position="37"/>
        <end position="62"/>
    </location>
</feature>
<reference evidence="9" key="1">
    <citation type="submission" date="2025-08" db="UniProtKB">
        <authorList>
            <consortium name="RefSeq"/>
        </authorList>
    </citation>
    <scope>IDENTIFICATION</scope>
    <source>
        <tissue evidence="9">Whole body</tissue>
    </source>
</reference>
<keyword evidence="2" id="KW-1015">Disulfide bond</keyword>
<feature type="region of interest" description="Disordered" evidence="4">
    <location>
        <begin position="459"/>
        <end position="489"/>
    </location>
</feature>
<feature type="compositionally biased region" description="Acidic residues" evidence="4">
    <location>
        <begin position="37"/>
        <end position="49"/>
    </location>
</feature>
<dbReference type="Pfam" id="PF16077">
    <property type="entry name" value="Spaetzle"/>
    <property type="match status" value="1"/>
</dbReference>
<dbReference type="Pfam" id="PF24103">
    <property type="entry name" value="NT_N"/>
    <property type="match status" value="1"/>
</dbReference>
<dbReference type="GO" id="GO:0005615">
    <property type="term" value="C:extracellular space"/>
    <property type="evidence" value="ECO:0007669"/>
    <property type="project" value="UniProtKB-ARBA"/>
</dbReference>
<dbReference type="GO" id="GO:0021556">
    <property type="term" value="P:central nervous system formation"/>
    <property type="evidence" value="ECO:0007669"/>
    <property type="project" value="TreeGrafter"/>
</dbReference>
<feature type="compositionally biased region" description="Polar residues" evidence="4">
    <location>
        <begin position="50"/>
        <end position="62"/>
    </location>
</feature>
<dbReference type="OrthoDB" id="8197497at2759"/>
<evidence type="ECO:0000313" key="9">
    <source>
        <dbReference type="RefSeq" id="XP_025424478.1"/>
    </source>
</evidence>
<dbReference type="SUPFAM" id="SSF57501">
    <property type="entry name" value="Cystine-knot cytokines"/>
    <property type="match status" value="1"/>
</dbReference>
<keyword evidence="1 5" id="KW-0732">Signal</keyword>
<evidence type="ECO:0000313" key="8">
    <source>
        <dbReference type="Proteomes" id="UP000694846"/>
    </source>
</evidence>
<dbReference type="PANTHER" id="PTHR23199">
    <property type="entry name" value="NEUROTROPHIN 1-RELATED"/>
    <property type="match status" value="1"/>
</dbReference>
<feature type="region of interest" description="Disordered" evidence="4">
    <location>
        <begin position="412"/>
        <end position="447"/>
    </location>
</feature>
<dbReference type="CTD" id="38558"/>
<dbReference type="GO" id="GO:0008083">
    <property type="term" value="F:growth factor activity"/>
    <property type="evidence" value="ECO:0007669"/>
    <property type="project" value="TreeGrafter"/>
</dbReference>
<dbReference type="GO" id="GO:0045087">
    <property type="term" value="P:innate immune response"/>
    <property type="evidence" value="ECO:0007669"/>
    <property type="project" value="TreeGrafter"/>
</dbReference>
<accession>A0A8B8GN37</accession>
<feature type="domain" description="Spaetzle" evidence="6">
    <location>
        <begin position="311"/>
        <end position="401"/>
    </location>
</feature>
<dbReference type="Gene3D" id="2.10.90.10">
    <property type="entry name" value="Cystine-knot cytokines"/>
    <property type="match status" value="1"/>
</dbReference>
<sequence>MNKVWIFLLFAAATFVAVACDDLEDFPLDDGLGGDDDGNVTAADNDDDSPNTTAAESDNSNNVFMTDLDMDEEPSDESTNMADRKSDTMQKLVQSAMRKPGMKERLAQVVPIVKAMTPAQRLALAGMVMGKGQSQNLNNKALNAQLLLPISQDIAAMLRNGQTARGGGVEASARASSGYGSYHLSAPPPPNRHRLPNTLIRRFPQRIPERPSMKRPYLPMPATAVLRQQPSKVPESPPTSESPLDDCDLFGDNICLDVQAYPDLEIIESIEDTANSRAAFQALIKDPKYNISDSFDSNIPERRIDSNPEDAICQSKITMARPKKARSTNGQWKYVVNTDEYVQTLRLEKCLKPETRCSHVSTKFKSTCHQVYNYHRLLTWDQFSGLTLDIFKVPTCCACHIQELNPLVPDNFESQNSVADDHHTQSSNTNQKKIVPHKRLQQSTQSTPYTVHETLPAKYPPVTRRPYKKNRNKSTTQNVPTDAPDSYQTTRTNYNYHPIMEYFMSPQSSPSPDVRAQNVIQRKADLMVHNNEFQAPSNGWTPMTEEFGPRHFN</sequence>
<evidence type="ECO:0000259" key="6">
    <source>
        <dbReference type="Pfam" id="PF16077"/>
    </source>
</evidence>
<gene>
    <name evidence="9" type="primary">LOC112693572</name>
</gene>
<evidence type="ECO:0000256" key="4">
    <source>
        <dbReference type="SAM" id="MobiDB-lite"/>
    </source>
</evidence>
<dbReference type="InterPro" id="IPR052444">
    <property type="entry name" value="Spz/Toll_ligand-like"/>
</dbReference>
<name>A0A8B8GN37_9HEMI</name>
<dbReference type="AlphaFoldDB" id="A0A8B8GN37"/>
<dbReference type="InterPro" id="IPR056200">
    <property type="entry name" value="NT_N"/>
</dbReference>
<feature type="region of interest" description="Disordered" evidence="4">
    <location>
        <begin position="533"/>
        <end position="553"/>
    </location>
</feature>
<dbReference type="RefSeq" id="XP_025424478.1">
    <property type="nucleotide sequence ID" value="XM_025568693.1"/>
</dbReference>
<proteinExistence type="predicted"/>
<keyword evidence="3" id="KW-0325">Glycoprotein</keyword>
<evidence type="ECO:0000259" key="7">
    <source>
        <dbReference type="Pfam" id="PF24103"/>
    </source>
</evidence>
<feature type="chain" id="PRO_5034184838" evidence="5">
    <location>
        <begin position="21"/>
        <end position="553"/>
    </location>
</feature>
<feature type="domain" description="Neurotrophin 1 N-terminal" evidence="7">
    <location>
        <begin position="84"/>
        <end position="163"/>
    </location>
</feature>
<keyword evidence="8" id="KW-1185">Reference proteome</keyword>
<evidence type="ECO:0000256" key="3">
    <source>
        <dbReference type="ARBA" id="ARBA00023180"/>
    </source>
</evidence>
<dbReference type="Proteomes" id="UP000694846">
    <property type="component" value="Unplaced"/>
</dbReference>
<evidence type="ECO:0000256" key="2">
    <source>
        <dbReference type="ARBA" id="ARBA00023157"/>
    </source>
</evidence>
<dbReference type="PANTHER" id="PTHR23199:SF12">
    <property type="entry name" value="NEUROTROPHIN 1-RELATED"/>
    <property type="match status" value="1"/>
</dbReference>
<feature type="region of interest" description="Disordered" evidence="4">
    <location>
        <begin position="68"/>
        <end position="87"/>
    </location>
</feature>
<evidence type="ECO:0000256" key="1">
    <source>
        <dbReference type="ARBA" id="ARBA00022729"/>
    </source>
</evidence>
<evidence type="ECO:0000256" key="5">
    <source>
        <dbReference type="SAM" id="SignalP"/>
    </source>
</evidence>
<dbReference type="GO" id="GO:0005121">
    <property type="term" value="F:Toll binding"/>
    <property type="evidence" value="ECO:0007669"/>
    <property type="project" value="TreeGrafter"/>
</dbReference>